<dbReference type="Gene3D" id="3.40.50.1820">
    <property type="entry name" value="alpha/beta hydrolase"/>
    <property type="match status" value="1"/>
</dbReference>
<dbReference type="PROSITE" id="PS50297">
    <property type="entry name" value="ANK_REP_REGION"/>
    <property type="match status" value="5"/>
</dbReference>
<evidence type="ECO:0000256" key="2">
    <source>
        <dbReference type="ARBA" id="ARBA00023043"/>
    </source>
</evidence>
<gene>
    <name evidence="6" type="ORF">BB8028_0005g10880</name>
</gene>
<evidence type="ECO:0000259" key="4">
    <source>
        <dbReference type="Pfam" id="PF22939"/>
    </source>
</evidence>
<dbReference type="Pfam" id="PF00023">
    <property type="entry name" value="Ank"/>
    <property type="match status" value="1"/>
</dbReference>
<dbReference type="InterPro" id="IPR027417">
    <property type="entry name" value="P-loop_NTPase"/>
</dbReference>
<dbReference type="PANTHER" id="PTHR24173">
    <property type="entry name" value="ANKYRIN REPEAT CONTAINING"/>
    <property type="match status" value="1"/>
</dbReference>
<dbReference type="Gene3D" id="3.40.50.300">
    <property type="entry name" value="P-loop containing nucleotide triphosphate hydrolases"/>
    <property type="match status" value="1"/>
</dbReference>
<evidence type="ECO:0000256" key="3">
    <source>
        <dbReference type="PROSITE-ProRule" id="PRU00023"/>
    </source>
</evidence>
<comment type="caution">
    <text evidence="6">The sequence shown here is derived from an EMBL/GenBank/DDBJ whole genome shotgun (WGS) entry which is preliminary data.</text>
</comment>
<dbReference type="SUPFAM" id="SSF48403">
    <property type="entry name" value="Ankyrin repeat"/>
    <property type="match status" value="2"/>
</dbReference>
<feature type="domain" description="GPI inositol-deacylase winged helix" evidence="4">
    <location>
        <begin position="694"/>
        <end position="791"/>
    </location>
</feature>
<dbReference type="SUPFAM" id="SSF52540">
    <property type="entry name" value="P-loop containing nucleoside triphosphate hydrolases"/>
    <property type="match status" value="1"/>
</dbReference>
<dbReference type="EMBL" id="JRHA01000005">
    <property type="protein sequence ID" value="PQK15576.1"/>
    <property type="molecule type" value="Genomic_DNA"/>
</dbReference>
<dbReference type="InterPro" id="IPR054471">
    <property type="entry name" value="GPIID_WHD"/>
</dbReference>
<accession>A0A2S7YHD9</accession>
<dbReference type="InterPro" id="IPR002110">
    <property type="entry name" value="Ankyrin_rpt"/>
</dbReference>
<feature type="repeat" description="ANK" evidence="3">
    <location>
        <begin position="1313"/>
        <end position="1337"/>
    </location>
</feature>
<evidence type="ECO:0000313" key="7">
    <source>
        <dbReference type="Proteomes" id="UP000237441"/>
    </source>
</evidence>
<dbReference type="Pfam" id="PF22939">
    <property type="entry name" value="WHD_GPIID"/>
    <property type="match status" value="1"/>
</dbReference>
<dbReference type="Pfam" id="PF12796">
    <property type="entry name" value="Ank_2"/>
    <property type="match status" value="4"/>
</dbReference>
<dbReference type="Proteomes" id="UP000237441">
    <property type="component" value="Unassembled WGS sequence"/>
</dbReference>
<dbReference type="InterPro" id="IPR036770">
    <property type="entry name" value="Ankyrin_rpt-contain_sf"/>
</dbReference>
<feature type="repeat" description="ANK" evidence="3">
    <location>
        <begin position="1247"/>
        <end position="1271"/>
    </location>
</feature>
<dbReference type="PANTHER" id="PTHR24173:SF74">
    <property type="entry name" value="ANKYRIN REPEAT DOMAIN-CONTAINING PROTEIN 16"/>
    <property type="match status" value="1"/>
</dbReference>
<dbReference type="PROSITE" id="PS50088">
    <property type="entry name" value="ANK_REPEAT"/>
    <property type="match status" value="5"/>
</dbReference>
<dbReference type="SUPFAM" id="SSF53474">
    <property type="entry name" value="alpha/beta-Hydrolases"/>
    <property type="match status" value="1"/>
</dbReference>
<dbReference type="Pfam" id="PF24883">
    <property type="entry name" value="NPHP3_N"/>
    <property type="match status" value="1"/>
</dbReference>
<protein>
    <submittedName>
        <fullName evidence="6">Uncharacterized protein</fullName>
    </submittedName>
</protein>
<dbReference type="SMART" id="SM00248">
    <property type="entry name" value="ANK"/>
    <property type="match status" value="12"/>
</dbReference>
<organism evidence="6 7">
    <name type="scientific">Beauveria bassiana</name>
    <name type="common">White muscardine disease fungus</name>
    <name type="synonym">Tritirachium shiotae</name>
    <dbReference type="NCBI Taxonomy" id="176275"/>
    <lineage>
        <taxon>Eukaryota</taxon>
        <taxon>Fungi</taxon>
        <taxon>Dikarya</taxon>
        <taxon>Ascomycota</taxon>
        <taxon>Pezizomycotina</taxon>
        <taxon>Sordariomycetes</taxon>
        <taxon>Hypocreomycetidae</taxon>
        <taxon>Hypocreales</taxon>
        <taxon>Cordycipitaceae</taxon>
        <taxon>Beauveria</taxon>
    </lineage>
</organism>
<dbReference type="InterPro" id="IPR056884">
    <property type="entry name" value="NPHP3-like_N"/>
</dbReference>
<evidence type="ECO:0000313" key="6">
    <source>
        <dbReference type="EMBL" id="PQK15576.1"/>
    </source>
</evidence>
<evidence type="ECO:0000256" key="1">
    <source>
        <dbReference type="ARBA" id="ARBA00022737"/>
    </source>
</evidence>
<sequence length="1486" mass="165424">MATASSTTPPANPYPTTWQIKSVPNEWDKYRLESFLKTSVHCDVSVQSLAPSIDGRHGQATATIAAEAKLTSPRYIPKIEDLGSESLTLRTEFEGMTTLFAPPPEDHKLDIIALSGLGGHAFGSFKERGGSHMWLRDSLPKHITDKATSKPMARVIIYGYPSKVAYSTNIQQIPDITTSFITSLLPLAHSRPAKPIIFIGHSLGGIIVKQALVKLATEKNSKNHESLLCASRAVAFFAVPHSGMEIGALKAMAGDRPNSGLIESLSAVNSSALKDLRDRFHQLSHTKQDLRLFCFYETEQSNTAMKNDKGEWKMNGPKVMALSVTSARHCPQSEFNDGCVCAIPRSHSDIVKFEANDAQYDKVRTILEAMARDTTESNSDVPLTKDEKECMRALWFSSMDNRSVAIGPAAPGTCTWVLKESTYKQWSSADRGLFWMKGHPGVGKSTLIKFIMEEIKRTRYVDKMRSIVVSFFFNKRAADDLEKTRLGFYRSVLHQLLDQCPEALGDLVTSFSRRKDTSGQVGKDWYWQEQDLGTNLAHAICSILDSHALWLFVDALDESNEGTADTMVREFKLLLKINPSSDTNFHICFTARHFPVIATDCDFELPVDQKNVDDIKKYVLEEFSNRCQQLSSSEIPKIVIIRARGIFLWARVALEEAIRLHHSGRGLPFIVQALQRLPPELQDLFRSIIMSGAEKASSLQVMQWICFARRPLSLEELRWAMIVDDDNSKQSVVDCRNDPSFITDDDGMTRRLRALSCGLAEVVDMKTSEGTPKRVQFIHETVKEFFFNHGLRLLRGADVISNSDPTATTTREQRLGHYRLAKTCIRYLSIVDLSSYKAKSLSKAEMTDLRNHERKHFLQLLEDYKRYLQSREPWPTRVRNLMRRGSEEEEQEQEQKRELTEKGLYRRQRKLVDLVRKELPFLGYALHFWSIHVEVCEGKSTGKDDILDYSLWPRDDIFTQVDDIYHNRGYLVMSWTTKLHLAAKCGSLERLQITLEQAGDAGTQINSRGSIGRTPFQLAAKNGHDAAVRMLLDTGKVDVNARDDRQASALLMAAERGHVGIVQTLLQVGGTPGIFGGKPTILPAAAQLYHSVVGNASDTARKVDLDSRDCYGNSALLLAAQNGHPRVVKDLLDIGKVDVNSKNNADESALLSASRHGYIELVQTLLSRGGVDVNAKEIHGNSAIMWAAKNGHLRVVEALLNTGKVDVNSKNNADESALLPASRHGYIDVVQTLLSRGGVDVNAKDIHGNSAIMLAAKYGHPRVVKDLLDTGKVDVNSKNIAHESALLLASEGGHIEIVKILLSCDGVDVKECNGDSAIMLAAKNGHLRVVEALLDTGKVDVSSKSLRFKAALLLASQKGHLDVVKILVDRDRADVNLRYTSPLGMPALLYAIEEGHLELVQVLVGIARVSANSEHRKAGSAISLAIRKENLEIISYLLNSRRLSELSLPEADGLSRLGFGEVLKDEWPPSFECNETFHHREIRIYE</sequence>
<feature type="repeat" description="ANK" evidence="3">
    <location>
        <begin position="1111"/>
        <end position="1135"/>
    </location>
</feature>
<dbReference type="Gene3D" id="1.25.40.20">
    <property type="entry name" value="Ankyrin repeat-containing domain"/>
    <property type="match status" value="5"/>
</dbReference>
<feature type="repeat" description="ANK" evidence="3">
    <location>
        <begin position="1179"/>
        <end position="1203"/>
    </location>
</feature>
<feature type="domain" description="Nephrocystin 3-like N-terminal" evidence="5">
    <location>
        <begin position="412"/>
        <end position="592"/>
    </location>
</feature>
<evidence type="ECO:0000259" key="5">
    <source>
        <dbReference type="Pfam" id="PF24883"/>
    </source>
</evidence>
<dbReference type="InterPro" id="IPR029058">
    <property type="entry name" value="AB_hydrolase_fold"/>
</dbReference>
<proteinExistence type="predicted"/>
<dbReference type="OrthoDB" id="4869188at2759"/>
<name>A0A2S7YHD9_BEABA</name>
<keyword evidence="1" id="KW-0677">Repeat</keyword>
<feature type="repeat" description="ANK" evidence="3">
    <location>
        <begin position="1011"/>
        <end position="1035"/>
    </location>
</feature>
<keyword evidence="2 3" id="KW-0040">ANK repeat</keyword>
<reference evidence="6 7" key="1">
    <citation type="submission" date="2016-07" db="EMBL/GenBank/DDBJ databases">
        <title>Comparative genomics of the entomopathogenic fungus Beauveria bassiana.</title>
        <authorList>
            <person name="Valero Jimenez C.A."/>
            <person name="Zwaan B.J."/>
            <person name="Van Kan J.A."/>
            <person name="Takken W."/>
            <person name="Debets A.J."/>
            <person name="Schoustra S.E."/>
            <person name="Koenraadt C.J."/>
        </authorList>
    </citation>
    <scope>NUCLEOTIDE SEQUENCE [LARGE SCALE GENOMIC DNA]</scope>
    <source>
        <strain evidence="6 7">ARSEF 8028</strain>
    </source>
</reference>